<comment type="subcellular location">
    <subcellularLocation>
        <location evidence="1">Nucleus</location>
    </subcellularLocation>
</comment>
<feature type="compositionally biased region" description="Polar residues" evidence="6">
    <location>
        <begin position="34"/>
        <end position="44"/>
    </location>
</feature>
<feature type="compositionally biased region" description="Polar residues" evidence="6">
    <location>
        <begin position="1"/>
        <end position="10"/>
    </location>
</feature>
<feature type="domain" description="Chromatin assembly factor 1 subunit Cac1-like C-terminal" evidence="8">
    <location>
        <begin position="781"/>
        <end position="829"/>
    </location>
</feature>
<feature type="coiled-coil region" evidence="5">
    <location>
        <begin position="118"/>
        <end position="145"/>
    </location>
</feature>
<dbReference type="OrthoDB" id="440676at2759"/>
<dbReference type="GO" id="GO:0005634">
    <property type="term" value="C:nucleus"/>
    <property type="evidence" value="ECO:0007669"/>
    <property type="project" value="UniProtKB-SubCell"/>
</dbReference>
<dbReference type="Pfam" id="PF21796">
    <property type="entry name" value="Cac1_C"/>
    <property type="match status" value="1"/>
</dbReference>
<dbReference type="EMBL" id="MU167209">
    <property type="protein sequence ID" value="KAG0152271.1"/>
    <property type="molecule type" value="Genomic_DNA"/>
</dbReference>
<comment type="caution">
    <text evidence="9">The sequence shown here is derived from an EMBL/GenBank/DDBJ whole genome shotgun (WGS) entry which is preliminary data.</text>
</comment>
<feature type="compositionally biased region" description="Basic and acidic residues" evidence="6">
    <location>
        <begin position="328"/>
        <end position="352"/>
    </location>
</feature>
<sequence length="843" mass="94492">MLSIGTTNDPGESVTHKRKSIASSDDPCPPTRSEPGSPTLSDINTKQETREIIDLEQSHFKKKIKTSPSDLSTKPKAAPPNSNQTKPVVEFDKVKACFSVKQKPLELSDVSNLVKKDLVGFTEELESCSNRLDHLTEEHQKLIARLVHESDKPLLELAQYVHSKVLPQSRLEDDDGEKRLDPLPLSMLKSTISRVATRINYGFGGGEVDWIPDDLLQKKFEIWRWESKDRESVIPPELRKKYEKRWEDRQLIKAQMIDFLSHMSTAERDALLKKLSGPQKRKNKTKPTTTQDAESHPSPSQENLPTQTQRTPSTDNPDGHNQAQTEKQLAKLARDQKRKDKEDAKQAAETAKKKMGNLMTGWISKGTPTSETKTKADAAGPCPKHVRIETPSNLNIEPVSTSAQKGHGLSDFQRVFKPFNLKANVSLAPPNRFSRPEDDSKKNDIIEHLPDLTLQRSLEDFLSSIDPAYKLNSTKTIRVISTRDIVNGLTENEMSGSTEGAKKWRRLLKNRAQVPVKYLHFAEDARPGYVGTWSKTSRVVTGRTPFARDTCLLNYEYDSEAEWEEEDDMEGEDLAASDVAGEESTSELAEESDEEGWLAGDDDEIEMVDDGENHFTNRTLDAQNDDQLLTKQTKKIKGQVPRRIVGPFIPVVKGPMWERKLGVVEVPMFEPFRIQFINDARVGLNPFTFVSKTSLDINRLHSSAETESLKAQSSIKKVPPLMPITSPLNQIPTLQPLPPNDLDPNLSQPMVPKAACIPPTHTAPTSTPRRTKKPFPVELVPALVSIVNGNRKAKPLLVEDLRLAFLEHRVSKTAIEKKLSDVAVKVGGVWRVVERAQEAIVVD</sequence>
<evidence type="ECO:0000313" key="10">
    <source>
        <dbReference type="Proteomes" id="UP000886653"/>
    </source>
</evidence>
<feature type="region of interest" description="Disordered" evidence="6">
    <location>
        <begin position="561"/>
        <end position="599"/>
    </location>
</feature>
<dbReference type="GO" id="GO:0006334">
    <property type="term" value="P:nucleosome assembly"/>
    <property type="evidence" value="ECO:0007669"/>
    <property type="project" value="TreeGrafter"/>
</dbReference>
<evidence type="ECO:0000256" key="3">
    <source>
        <dbReference type="ARBA" id="ARBA00023204"/>
    </source>
</evidence>
<feature type="region of interest" description="Disordered" evidence="6">
    <location>
        <begin position="272"/>
        <end position="388"/>
    </location>
</feature>
<dbReference type="InterPro" id="IPR022043">
    <property type="entry name" value="CAF1A_DD"/>
</dbReference>
<protein>
    <recommendedName>
        <fullName evidence="11">Chromatin assembly factor 1 subunit A</fullName>
    </recommendedName>
</protein>
<accession>A0A9P6TGZ3</accession>
<gene>
    <name evidence="9" type="ORF">CROQUDRAFT_71115</name>
</gene>
<reference evidence="9" key="1">
    <citation type="submission" date="2013-11" db="EMBL/GenBank/DDBJ databases">
        <title>Genome sequence of the fusiform rust pathogen reveals effectors for host alternation and coevolution with pine.</title>
        <authorList>
            <consortium name="DOE Joint Genome Institute"/>
            <person name="Smith K."/>
            <person name="Pendleton A."/>
            <person name="Kubisiak T."/>
            <person name="Anderson C."/>
            <person name="Salamov A."/>
            <person name="Aerts A."/>
            <person name="Riley R."/>
            <person name="Clum A."/>
            <person name="Lindquist E."/>
            <person name="Ence D."/>
            <person name="Campbell M."/>
            <person name="Kronenberg Z."/>
            <person name="Feau N."/>
            <person name="Dhillon B."/>
            <person name="Hamelin R."/>
            <person name="Burleigh J."/>
            <person name="Smith J."/>
            <person name="Yandell M."/>
            <person name="Nelson C."/>
            <person name="Grigoriev I."/>
            <person name="Davis J."/>
        </authorList>
    </citation>
    <scope>NUCLEOTIDE SEQUENCE</scope>
    <source>
        <strain evidence="9">G11</strain>
    </source>
</reference>
<dbReference type="GO" id="GO:0033186">
    <property type="term" value="C:CAF-1 complex"/>
    <property type="evidence" value="ECO:0007669"/>
    <property type="project" value="TreeGrafter"/>
</dbReference>
<keyword evidence="5" id="KW-0175">Coiled coil</keyword>
<dbReference type="AlphaFoldDB" id="A0A9P6TGZ3"/>
<keyword evidence="4" id="KW-0539">Nucleus</keyword>
<dbReference type="InterPro" id="IPR048800">
    <property type="entry name" value="Cac1-like_C"/>
</dbReference>
<dbReference type="Pfam" id="PF12253">
    <property type="entry name" value="CAF1A_dimeriz"/>
    <property type="match status" value="1"/>
</dbReference>
<dbReference type="GO" id="GO:0006281">
    <property type="term" value="P:DNA repair"/>
    <property type="evidence" value="ECO:0007669"/>
    <property type="project" value="UniProtKB-KW"/>
</dbReference>
<dbReference type="Proteomes" id="UP000886653">
    <property type="component" value="Unassembled WGS sequence"/>
</dbReference>
<feature type="compositionally biased region" description="Polar residues" evidence="6">
    <location>
        <begin position="286"/>
        <end position="327"/>
    </location>
</feature>
<evidence type="ECO:0008006" key="11">
    <source>
        <dbReference type="Google" id="ProtNLM"/>
    </source>
</evidence>
<feature type="compositionally biased region" description="Basic and acidic residues" evidence="6">
    <location>
        <begin position="45"/>
        <end position="59"/>
    </location>
</feature>
<evidence type="ECO:0000256" key="4">
    <source>
        <dbReference type="ARBA" id="ARBA00023242"/>
    </source>
</evidence>
<name>A0A9P6TGZ3_9BASI</name>
<organism evidence="9 10">
    <name type="scientific">Cronartium quercuum f. sp. fusiforme G11</name>
    <dbReference type="NCBI Taxonomy" id="708437"/>
    <lineage>
        <taxon>Eukaryota</taxon>
        <taxon>Fungi</taxon>
        <taxon>Dikarya</taxon>
        <taxon>Basidiomycota</taxon>
        <taxon>Pucciniomycotina</taxon>
        <taxon>Pucciniomycetes</taxon>
        <taxon>Pucciniales</taxon>
        <taxon>Coleosporiaceae</taxon>
        <taxon>Cronartium</taxon>
    </lineage>
</organism>
<evidence type="ECO:0000259" key="8">
    <source>
        <dbReference type="Pfam" id="PF21796"/>
    </source>
</evidence>
<keyword evidence="3" id="KW-0234">DNA repair</keyword>
<keyword evidence="10" id="KW-1185">Reference proteome</keyword>
<evidence type="ECO:0000313" key="9">
    <source>
        <dbReference type="EMBL" id="KAG0152271.1"/>
    </source>
</evidence>
<proteinExistence type="predicted"/>
<evidence type="ECO:0000256" key="5">
    <source>
        <dbReference type="SAM" id="Coils"/>
    </source>
</evidence>
<feature type="region of interest" description="Disordered" evidence="6">
    <location>
        <begin position="1"/>
        <end position="85"/>
    </location>
</feature>
<dbReference type="PANTHER" id="PTHR15272:SF0">
    <property type="entry name" value="CHROMATIN ASSEMBLY FACTOR 1 SUBUNIT A"/>
    <property type="match status" value="1"/>
</dbReference>
<evidence type="ECO:0000256" key="2">
    <source>
        <dbReference type="ARBA" id="ARBA00022763"/>
    </source>
</evidence>
<evidence type="ECO:0000256" key="1">
    <source>
        <dbReference type="ARBA" id="ARBA00004123"/>
    </source>
</evidence>
<evidence type="ECO:0000259" key="7">
    <source>
        <dbReference type="Pfam" id="PF12253"/>
    </source>
</evidence>
<keyword evidence="2" id="KW-0227">DNA damage</keyword>
<feature type="domain" description="Chromatin assembly factor 1 subunit A dimerization" evidence="7">
    <location>
        <begin position="517"/>
        <end position="587"/>
    </location>
</feature>
<dbReference type="PANTHER" id="PTHR15272">
    <property type="entry name" value="CHROMATIN ASSEMBLY FACTOR 1 SUBUNIT A CAF-1 SUBUNIT A"/>
    <property type="match status" value="1"/>
</dbReference>
<evidence type="ECO:0000256" key="6">
    <source>
        <dbReference type="SAM" id="MobiDB-lite"/>
    </source>
</evidence>